<proteinExistence type="predicted"/>
<reference evidence="1" key="1">
    <citation type="submission" date="2020-03" db="EMBL/GenBank/DDBJ databases">
        <title>The deep terrestrial virosphere.</title>
        <authorList>
            <person name="Holmfeldt K."/>
            <person name="Nilsson E."/>
            <person name="Simone D."/>
            <person name="Lopez-Fernandez M."/>
            <person name="Wu X."/>
            <person name="de Brujin I."/>
            <person name="Lundin D."/>
            <person name="Andersson A."/>
            <person name="Bertilsson S."/>
            <person name="Dopson M."/>
        </authorList>
    </citation>
    <scope>NUCLEOTIDE SEQUENCE</scope>
    <source>
        <strain evidence="1">MM415A00602</strain>
    </source>
</reference>
<dbReference type="NCBIfam" id="NF033394">
    <property type="entry name" value="capsid_maj_Podo"/>
    <property type="match status" value="1"/>
</dbReference>
<sequence length="346" mass="39065">MGLQAEQIADIVSMVKDAEERGTFTLLTTELQRYPAMRQLFKGKGRREKGGEQLSFNVMVASNESAQTTSLFAEIDVAQADLFKVGRVPWRHVTNYYAFDEREPILNSRPDDLVDIVKGRRTDCFVDLAKKFETWFWEKPTGSEAADDAPPYGVKYWICRANTDTDGDHQGGDPAGFTAGCAGLASATYSEWQNYSVGYAAISEDDFVVRLDKAAWECDFENPVAVPGEMTTDYGFYTTYPVLAGLRAIARNRNDNLGYDIQTRNPTYMGNQIMAVPYLTTNDATAAPFYGIDWSVFRPTFLRGEWMNEVIVKRPGKQHRTVVTFVDSSLNVECKNRRKLFVLYKP</sequence>
<dbReference type="AlphaFoldDB" id="A0A6M3KGI8"/>
<evidence type="ECO:0008006" key="2">
    <source>
        <dbReference type="Google" id="ProtNLM"/>
    </source>
</evidence>
<name>A0A6M3KGI8_9ZZZZ</name>
<dbReference type="EMBL" id="MT142445">
    <property type="protein sequence ID" value="QJA81053.1"/>
    <property type="molecule type" value="Genomic_DNA"/>
</dbReference>
<gene>
    <name evidence="1" type="ORF">MM415A00602_0007</name>
</gene>
<evidence type="ECO:0000313" key="1">
    <source>
        <dbReference type="EMBL" id="QJA81053.1"/>
    </source>
</evidence>
<accession>A0A6M3KGI8</accession>
<organism evidence="1">
    <name type="scientific">viral metagenome</name>
    <dbReference type="NCBI Taxonomy" id="1070528"/>
    <lineage>
        <taxon>unclassified sequences</taxon>
        <taxon>metagenomes</taxon>
        <taxon>organismal metagenomes</taxon>
    </lineage>
</organism>
<protein>
    <recommendedName>
        <fullName evidence="2">Capsid protein</fullName>
    </recommendedName>
</protein>
<dbReference type="InterPro" id="IPR049718">
    <property type="entry name" value="AKO59007-like"/>
</dbReference>